<dbReference type="EMBL" id="MK373786">
    <property type="protein sequence ID" value="QBQ79833.1"/>
    <property type="molecule type" value="Genomic_DNA"/>
</dbReference>
<name>A0A482N2E7_9CAUD</name>
<organism evidence="1 2">
    <name type="scientific">Escherichia phage vB_EcoM_R5505</name>
    <dbReference type="NCBI Taxonomy" id="2508178"/>
    <lineage>
        <taxon>Viruses</taxon>
        <taxon>Duplodnaviria</taxon>
        <taxon>Heunggongvirae</taxon>
        <taxon>Uroviricota</taxon>
        <taxon>Caudoviricetes</taxon>
        <taxon>Pantevenvirales</taxon>
        <taxon>Straboviridae</taxon>
        <taxon>Tevenvirinae</taxon>
        <taxon>Tequatrovirus</taxon>
        <taxon>Tequatrovirus teqdroes</taxon>
    </lineage>
</organism>
<accession>A0A482N2E7</accession>
<dbReference type="Proteomes" id="UP000304609">
    <property type="component" value="Segment"/>
</dbReference>
<proteinExistence type="predicted"/>
<gene>
    <name evidence="1" type="ORF">R5505_00238</name>
</gene>
<evidence type="ECO:0000313" key="2">
    <source>
        <dbReference type="Proteomes" id="UP000304609"/>
    </source>
</evidence>
<reference evidence="1 2" key="1">
    <citation type="submission" date="2019-01" db="EMBL/GenBank/DDBJ databases">
        <title>Still something new to discover - new insights into E. coli phage diversity and taxonomy.</title>
        <authorList>
            <person name="Korf I.H.E."/>
            <person name="Adriaennsens E."/>
            <person name="Dreiseikelmann B."/>
            <person name="Kropinski A."/>
            <person name="Nimtz M."/>
            <person name="Meier-Kolthoff J.P."/>
            <person name="Rohde M."/>
            <person name="van Raaij M."/>
            <person name="Wittmann J."/>
        </authorList>
    </citation>
    <scope>NUCLEOTIDE SEQUENCE [LARGE SCALE GENOMIC DNA]</scope>
</reference>
<evidence type="ECO:0000313" key="1">
    <source>
        <dbReference type="EMBL" id="QBQ79833.1"/>
    </source>
</evidence>
<protein>
    <submittedName>
        <fullName evidence="1">Uncharacterized protein</fullName>
    </submittedName>
</protein>
<sequence length="103" mass="11377">MKALLERYIECSDRYIDACNGAVYTDLDRGVVLNDEDPAKALDKAGKALSQAAKAKGVDTRELNEHIIMFISANVSSKLSNKEAAKELVELRVQRLKILLGIE</sequence>